<keyword evidence="3" id="KW-1185">Reference proteome</keyword>
<accession>A0AA86JF09</accession>
<dbReference type="InterPro" id="IPR004843">
    <property type="entry name" value="Calcineurin-like_PHP"/>
</dbReference>
<organism evidence="2 3">
    <name type="scientific">Limnobacter thiooxidans</name>
    <dbReference type="NCBI Taxonomy" id="131080"/>
    <lineage>
        <taxon>Bacteria</taxon>
        <taxon>Pseudomonadati</taxon>
        <taxon>Pseudomonadota</taxon>
        <taxon>Betaproteobacteria</taxon>
        <taxon>Burkholderiales</taxon>
        <taxon>Burkholderiaceae</taxon>
        <taxon>Limnobacter</taxon>
    </lineage>
</organism>
<dbReference type="Proteomes" id="UP001329151">
    <property type="component" value="Chromosome"/>
</dbReference>
<dbReference type="InterPro" id="IPR029052">
    <property type="entry name" value="Metallo-depent_PP-like"/>
</dbReference>
<feature type="domain" description="Calcineurin-like phosphoesterase" evidence="1">
    <location>
        <begin position="54"/>
        <end position="274"/>
    </location>
</feature>
<evidence type="ECO:0000259" key="1">
    <source>
        <dbReference type="Pfam" id="PF00149"/>
    </source>
</evidence>
<dbReference type="EMBL" id="AP028947">
    <property type="protein sequence ID" value="BET25776.1"/>
    <property type="molecule type" value="Genomic_DNA"/>
</dbReference>
<proteinExistence type="predicted"/>
<dbReference type="GO" id="GO:0016787">
    <property type="term" value="F:hydrolase activity"/>
    <property type="evidence" value="ECO:0007669"/>
    <property type="project" value="InterPro"/>
</dbReference>
<reference evidence="2 3" key="1">
    <citation type="submission" date="2023-10" db="EMBL/GenBank/DDBJ databases">
        <title>Complete Genome Sequence of Limnobacter thiooxidans CS-K2T, Isolated from freshwater lake sediments in Bavaria, Germany.</title>
        <authorList>
            <person name="Naruki M."/>
            <person name="Watanabe A."/>
            <person name="Warashina T."/>
            <person name="Morita T."/>
            <person name="Arakawa K."/>
        </authorList>
    </citation>
    <scope>NUCLEOTIDE SEQUENCE [LARGE SCALE GENOMIC DNA]</scope>
    <source>
        <strain evidence="2 3">CS-K2</strain>
    </source>
</reference>
<protein>
    <recommendedName>
        <fullName evidence="1">Calcineurin-like phosphoesterase domain-containing protein</fullName>
    </recommendedName>
</protein>
<evidence type="ECO:0000313" key="3">
    <source>
        <dbReference type="Proteomes" id="UP001329151"/>
    </source>
</evidence>
<evidence type="ECO:0000313" key="2">
    <source>
        <dbReference type="EMBL" id="BET25776.1"/>
    </source>
</evidence>
<dbReference type="SUPFAM" id="SSF56300">
    <property type="entry name" value="Metallo-dependent phosphatases"/>
    <property type="match status" value="1"/>
</dbReference>
<sequence>MIGIFRLPESCRVLLWTLAVAWLALLPVTQAKATPFSFALMGDQPYNNLLETATDSLIQHMNQDTNVHWILHVGDIKGGGEPCTDELLARRIEQLQRSERPLLFVPGDNEWTDCHRDSNGSFDSQDRLAHLRKLAFAQSTSLGKQNFPVRQQTSAPFPEHLMWRQGSTLFISLNIPGSNNDLDHPSSRKTSKAEVQRLFKEREKAINAWLSEAEKAFGTGQGSPTETVIAIQGNPIDGSGGMFNNGYKNFMNRLVKYINQTKRPVLLIHGDTHRFKWDRPSLKKFGGSSETDALFYRLEGWGHPFVNSWVKVTVTPGTDKPFQVNSIAQTTQPNN</sequence>
<gene>
    <name evidence="2" type="ORF">RGQ30_12770</name>
</gene>
<dbReference type="KEGG" id="lto:RGQ30_12770"/>
<dbReference type="AlphaFoldDB" id="A0AA86JF09"/>
<name>A0AA86JF09_9BURK</name>
<dbReference type="Pfam" id="PF00149">
    <property type="entry name" value="Metallophos"/>
    <property type="match status" value="1"/>
</dbReference>